<evidence type="ECO:0000256" key="5">
    <source>
        <dbReference type="ARBA" id="ARBA00022989"/>
    </source>
</evidence>
<organism evidence="9 10">
    <name type="scientific">Thraustotheca clavata</name>
    <dbReference type="NCBI Taxonomy" id="74557"/>
    <lineage>
        <taxon>Eukaryota</taxon>
        <taxon>Sar</taxon>
        <taxon>Stramenopiles</taxon>
        <taxon>Oomycota</taxon>
        <taxon>Saprolegniomycetes</taxon>
        <taxon>Saprolegniales</taxon>
        <taxon>Achlyaceae</taxon>
        <taxon>Thraustotheca</taxon>
    </lineage>
</organism>
<evidence type="ECO:0000256" key="2">
    <source>
        <dbReference type="ARBA" id="ARBA00022448"/>
    </source>
</evidence>
<feature type="transmembrane region" description="Helical" evidence="7">
    <location>
        <begin position="272"/>
        <end position="294"/>
    </location>
</feature>
<comment type="subcellular location">
    <subcellularLocation>
        <location evidence="1">Membrane</location>
        <topology evidence="1">Multi-pass membrane protein</topology>
    </subcellularLocation>
</comment>
<keyword evidence="3 7" id="KW-0812">Transmembrane</keyword>
<dbReference type="Proteomes" id="UP000243217">
    <property type="component" value="Unassembled WGS sequence"/>
</dbReference>
<sequence>MGSVAWLGAQFQSCFRQAALDLNYYNCLLDSGAFSSSTCEFACDIQSSNSACCHAVANASQCIASESTRSCKELFDSHLELIMPCNTMSESTIGAIVLTLIAFVMVVVLILILQRQQRAVGKNLPRWARFLSQIQILVWKNLQLSRQHIFRTVIECILPLLFIIILVVLSNLPYLKATLTALVQKQNCKDTKSCSLALINTCEANLPDIFLEGKPSNTATSFYTSGEPVFGMYFLLIYLRFIPSLTSKIVVEKEKRLAEGMKMMGLYDTALTWSWYITGLIQCTPVAIFIAVELKYGNVFPMADLALLYLFFASFGLAIISYSVLISVFFSKSKTAAIASVLVWVMGYLPYYGVEYEENSRKFAASLCAPAAFAHGIQSLVQQAQLGTSVYYTIAKTVVSSEITIGNMSWMLLLDSILMAIASWYLQQVLPQEYGVQKPWYFIFQRSYWQQTTTSVQTNDDGTILPSDIYLNDTSAEAQPNVEPPTQELRVKQEKGECIQICGLRKTFNTEDGEK</sequence>
<evidence type="ECO:0000256" key="4">
    <source>
        <dbReference type="ARBA" id="ARBA00022737"/>
    </source>
</evidence>
<evidence type="ECO:0000256" key="6">
    <source>
        <dbReference type="ARBA" id="ARBA00023136"/>
    </source>
</evidence>
<dbReference type="GO" id="GO:0016020">
    <property type="term" value="C:membrane"/>
    <property type="evidence" value="ECO:0007669"/>
    <property type="project" value="UniProtKB-SubCell"/>
</dbReference>
<evidence type="ECO:0000256" key="1">
    <source>
        <dbReference type="ARBA" id="ARBA00004141"/>
    </source>
</evidence>
<accession>A0A1V9ZCZ5</accession>
<keyword evidence="9" id="KW-0547">Nucleotide-binding</keyword>
<dbReference type="PANTHER" id="PTHR19229:SF36">
    <property type="entry name" value="ATP-BINDING CASSETTE SUB-FAMILY A MEMBER 2"/>
    <property type="match status" value="1"/>
</dbReference>
<keyword evidence="6 7" id="KW-0472">Membrane</keyword>
<evidence type="ECO:0000313" key="9">
    <source>
        <dbReference type="EMBL" id="OQR95864.1"/>
    </source>
</evidence>
<evidence type="ECO:0000256" key="3">
    <source>
        <dbReference type="ARBA" id="ARBA00022692"/>
    </source>
</evidence>
<evidence type="ECO:0000313" key="10">
    <source>
        <dbReference type="Proteomes" id="UP000243217"/>
    </source>
</evidence>
<keyword evidence="5 7" id="KW-1133">Transmembrane helix</keyword>
<dbReference type="AlphaFoldDB" id="A0A1V9ZCZ5"/>
<dbReference type="GO" id="GO:0140359">
    <property type="term" value="F:ABC-type transporter activity"/>
    <property type="evidence" value="ECO:0007669"/>
    <property type="project" value="InterPro"/>
</dbReference>
<feature type="non-terminal residue" evidence="9">
    <location>
        <position position="515"/>
    </location>
</feature>
<feature type="transmembrane region" description="Helical" evidence="7">
    <location>
        <begin position="149"/>
        <end position="169"/>
    </location>
</feature>
<dbReference type="STRING" id="74557.A0A1V9ZCZ5"/>
<dbReference type="EMBL" id="JNBS01002017">
    <property type="protein sequence ID" value="OQR95864.1"/>
    <property type="molecule type" value="Genomic_DNA"/>
</dbReference>
<protein>
    <submittedName>
        <fullName evidence="9">ATP-binding Cassette (ABC) Superfamily</fullName>
    </submittedName>
</protein>
<dbReference type="InterPro" id="IPR026082">
    <property type="entry name" value="ABCA"/>
</dbReference>
<dbReference type="Pfam" id="PF12698">
    <property type="entry name" value="ABC2_membrane_3"/>
    <property type="match status" value="1"/>
</dbReference>
<dbReference type="OrthoDB" id="10255969at2759"/>
<comment type="caution">
    <text evidence="9">The sequence shown here is derived from an EMBL/GenBank/DDBJ whole genome shotgun (WGS) entry which is preliminary data.</text>
</comment>
<reference evidence="9 10" key="1">
    <citation type="journal article" date="2014" name="Genome Biol. Evol.">
        <title>The secreted proteins of Achlya hypogyna and Thraustotheca clavata identify the ancestral oomycete secretome and reveal gene acquisitions by horizontal gene transfer.</title>
        <authorList>
            <person name="Misner I."/>
            <person name="Blouin N."/>
            <person name="Leonard G."/>
            <person name="Richards T.A."/>
            <person name="Lane C.E."/>
        </authorList>
    </citation>
    <scope>NUCLEOTIDE SEQUENCE [LARGE SCALE GENOMIC DNA]</scope>
    <source>
        <strain evidence="9 10">ATCC 34112</strain>
    </source>
</reference>
<dbReference type="GO" id="GO:0005319">
    <property type="term" value="F:lipid transporter activity"/>
    <property type="evidence" value="ECO:0007669"/>
    <property type="project" value="TreeGrafter"/>
</dbReference>
<keyword evidence="4" id="KW-0677">Repeat</keyword>
<feature type="transmembrane region" description="Helical" evidence="7">
    <location>
        <begin position="230"/>
        <end position="251"/>
    </location>
</feature>
<feature type="transmembrane region" description="Helical" evidence="7">
    <location>
        <begin position="93"/>
        <end position="113"/>
    </location>
</feature>
<dbReference type="PANTHER" id="PTHR19229">
    <property type="entry name" value="ATP-BINDING CASSETTE TRANSPORTER SUBFAMILY A ABCA"/>
    <property type="match status" value="1"/>
</dbReference>
<feature type="transmembrane region" description="Helical" evidence="7">
    <location>
        <begin position="336"/>
        <end position="354"/>
    </location>
</feature>
<dbReference type="InterPro" id="IPR013525">
    <property type="entry name" value="ABC2_TM"/>
</dbReference>
<proteinExistence type="predicted"/>
<keyword evidence="10" id="KW-1185">Reference proteome</keyword>
<name>A0A1V9ZCZ5_9STRA</name>
<keyword evidence="2" id="KW-0813">Transport</keyword>
<evidence type="ECO:0000259" key="8">
    <source>
        <dbReference type="Pfam" id="PF12698"/>
    </source>
</evidence>
<dbReference type="GO" id="GO:0005524">
    <property type="term" value="F:ATP binding"/>
    <property type="evidence" value="ECO:0007669"/>
    <property type="project" value="UniProtKB-KW"/>
</dbReference>
<keyword evidence="9" id="KW-0067">ATP-binding</keyword>
<gene>
    <name evidence="9" type="ORF">THRCLA_07507</name>
</gene>
<feature type="domain" description="ABC-2 type transporter transmembrane" evidence="8">
    <location>
        <begin position="208"/>
        <end position="422"/>
    </location>
</feature>
<feature type="transmembrane region" description="Helical" evidence="7">
    <location>
        <begin position="306"/>
        <end position="329"/>
    </location>
</feature>
<evidence type="ECO:0000256" key="7">
    <source>
        <dbReference type="SAM" id="Phobius"/>
    </source>
</evidence>